<feature type="binding site" evidence="1">
    <location>
        <position position="244"/>
    </location>
    <ligand>
        <name>Zn(2+)</name>
        <dbReference type="ChEBI" id="CHEBI:29105"/>
    </ligand>
</feature>
<keyword evidence="1" id="KW-0862">Zinc</keyword>
<dbReference type="AlphaFoldDB" id="A0A846HCF3"/>
<keyword evidence="1" id="KW-0573">Peptidoglycan synthesis</keyword>
<dbReference type="Gene3D" id="3.40.1190.10">
    <property type="entry name" value="Mur-like, catalytic domain"/>
    <property type="match status" value="1"/>
</dbReference>
<dbReference type="UniPathway" id="UPA00219"/>
<dbReference type="PANTHER" id="PTHR23135:SF7">
    <property type="entry name" value="LIPID II ISOGLUTAMINYL SYNTHASE (GLUTAMINE-HYDROLYZING) SUBUNIT MURT"/>
    <property type="match status" value="1"/>
</dbReference>
<keyword evidence="1" id="KW-0133">Cell shape</keyword>
<dbReference type="InterPro" id="IPR043703">
    <property type="entry name" value="Lipid_II_synth_MurT"/>
</dbReference>
<comment type="catalytic activity">
    <reaction evidence="1">
        <text>beta-D-GlcNAc-(1-&gt;4)-Mur2Ac(oyl-L-Ala-gamma-D-Glu-L-Lys-D-Ala-D-Ala)-di-trans,octa-cis-undecaprenyl diphosphate + ATP = beta-D-GlcNAc-(1-&gt;4)-Mur2Ac(oyl-L-Ala-gamma-D-O-P-Glu-L-Lys-D-Ala-D-Ala)-di-trans,octa-cis-undecaprenyl diphosphate + ADP</text>
        <dbReference type="Rhea" id="RHEA:59488"/>
        <dbReference type="ChEBI" id="CHEBI:30616"/>
        <dbReference type="ChEBI" id="CHEBI:60033"/>
        <dbReference type="ChEBI" id="CHEBI:143132"/>
        <dbReference type="ChEBI" id="CHEBI:456216"/>
    </reaction>
</comment>
<evidence type="ECO:0000259" key="3">
    <source>
        <dbReference type="Pfam" id="PF08353"/>
    </source>
</evidence>
<evidence type="ECO:0000259" key="2">
    <source>
        <dbReference type="Pfam" id="PF08245"/>
    </source>
</evidence>
<feature type="binding site" evidence="1">
    <location>
        <position position="225"/>
    </location>
    <ligand>
        <name>Zn(2+)</name>
        <dbReference type="ChEBI" id="CHEBI:29105"/>
    </ligand>
</feature>
<gene>
    <name evidence="1" type="primary">murT</name>
    <name evidence="4" type="ORF">PI95_017755</name>
</gene>
<feature type="active site" evidence="1">
    <location>
        <position position="354"/>
    </location>
</feature>
<sequence>MGKIKFIDRLRLGFAVSVAKSVTFGVRSLRLGAASVLPGSIARRIEPQLLQLLSQQVKNGVILIAGTNGKTTTSLLLCEILQRQGYRVAHNSTGANLENGLMTALMENSNLLGKLDVDYAILEVDENIVPLVLAPIQPKLILCLNLFRDQLDRYGEVDTISKRWTKAIATLPSQTIVVANADDPTICYLGQQLSQQKVSFFGLNEPENYLEAIPHAVDSIYCPKCGHALNYKGVYLSHMGEYSCPSCGFSRSQPTLDSSEWQQILVGLYNKYNTLAAATAAKELGVDEVIIRDAIPNFQAAFGRAEELKINGKNVRILLSKNPVGTNETIRVVTQSSDTTTLLVLNDKIQDGEDVSWIWDVDTEKLVERGGTLVVSGDRAYDMALRLRYSESSPQSNFNLIVQENLRQAINTALERTPLNETLHILPTYTAMLDVREALTGRKIR</sequence>
<keyword evidence="1" id="KW-0961">Cell wall biogenesis/degradation</keyword>
<name>A0A846HCF3_9CYAN</name>
<dbReference type="Proteomes" id="UP000031549">
    <property type="component" value="Unassembled WGS sequence"/>
</dbReference>
<proteinExistence type="inferred from homology"/>
<dbReference type="HAMAP" id="MF_02214">
    <property type="entry name" value="Lipid_II_synth_MurT"/>
    <property type="match status" value="1"/>
</dbReference>
<comment type="caution">
    <text evidence="4">The sequence shown here is derived from an EMBL/GenBank/DDBJ whole genome shotgun (WGS) entry which is preliminary data.</text>
</comment>
<dbReference type="GO" id="GO:0140282">
    <property type="term" value="F:carbon-nitrogen ligase activity on lipid II"/>
    <property type="evidence" value="ECO:0007669"/>
    <property type="project" value="UniProtKB-UniRule"/>
</dbReference>
<evidence type="ECO:0000313" key="4">
    <source>
        <dbReference type="EMBL" id="NEU74354.1"/>
    </source>
</evidence>
<keyword evidence="1" id="KW-0547">Nucleotide-binding</keyword>
<keyword evidence="1 4" id="KW-0436">Ligase</keyword>
<comment type="subunit">
    <text evidence="1">Forms a heterodimer with GatD.</text>
</comment>
<evidence type="ECO:0000256" key="1">
    <source>
        <dbReference type="HAMAP-Rule" id="MF_02214"/>
    </source>
</evidence>
<dbReference type="GO" id="GO:0005524">
    <property type="term" value="F:ATP binding"/>
    <property type="evidence" value="ECO:0007669"/>
    <property type="project" value="UniProtKB-UniRule"/>
</dbReference>
<comment type="catalytic activity">
    <reaction evidence="1">
        <text>beta-D-GlcNAc-(1-&gt;4)-Mur2Ac(oyl-L-Ala-gamma-D-O-P-Glu-L-Lys-D-Ala-D-Ala)-di-trans,octa-cis-undecaprenyl diphosphate + NH4(+) = beta-D-GlcNAc-(1-&gt;4)-Mur2Ac(oyl-L-Ala-D-isoglutaminyl-L-Lys-D-Ala-D-Ala)-di-trans,octa-cis-undecaprenyl diphosphate + phosphate + H(+)</text>
        <dbReference type="Rhea" id="RHEA:57932"/>
        <dbReference type="ChEBI" id="CHEBI:15378"/>
        <dbReference type="ChEBI" id="CHEBI:28938"/>
        <dbReference type="ChEBI" id="CHEBI:43474"/>
        <dbReference type="ChEBI" id="CHEBI:62233"/>
        <dbReference type="ChEBI" id="CHEBI:143132"/>
    </reaction>
</comment>
<dbReference type="InterPro" id="IPR036565">
    <property type="entry name" value="Mur-like_cat_sf"/>
</dbReference>
<dbReference type="Pfam" id="PF08245">
    <property type="entry name" value="Mur_ligase_M"/>
    <property type="match status" value="1"/>
</dbReference>
<comment type="function">
    <text evidence="1">The lipid II isoglutaminyl synthase complex catalyzes the formation of alpha-D-isoglutamine in the cell wall lipid II stem peptide. The MurT subunit catalyzes the ATP-dependent amidation of D-glutamate residue of lipid II, converting it to an isoglutamine residue.</text>
</comment>
<organism evidence="4 5">
    <name type="scientific">Hassallia byssoidea VB512170</name>
    <dbReference type="NCBI Taxonomy" id="1304833"/>
    <lineage>
        <taxon>Bacteria</taxon>
        <taxon>Bacillati</taxon>
        <taxon>Cyanobacteriota</taxon>
        <taxon>Cyanophyceae</taxon>
        <taxon>Nostocales</taxon>
        <taxon>Tolypothrichaceae</taxon>
        <taxon>Hassallia</taxon>
    </lineage>
</organism>
<dbReference type="InterPro" id="IPR013564">
    <property type="entry name" value="MurT_C"/>
</dbReference>
<keyword evidence="5" id="KW-1185">Reference proteome</keyword>
<dbReference type="EMBL" id="JTCM02000040">
    <property type="protein sequence ID" value="NEU74354.1"/>
    <property type="molecule type" value="Genomic_DNA"/>
</dbReference>
<dbReference type="EC" id="6.3.5.13" evidence="1"/>
<dbReference type="GO" id="GO:0009252">
    <property type="term" value="P:peptidoglycan biosynthetic process"/>
    <property type="evidence" value="ECO:0007669"/>
    <property type="project" value="UniProtKB-UniRule"/>
</dbReference>
<feature type="binding site" evidence="1">
    <location>
        <position position="222"/>
    </location>
    <ligand>
        <name>Zn(2+)</name>
        <dbReference type="ChEBI" id="CHEBI:29105"/>
    </ligand>
</feature>
<dbReference type="GO" id="GO:0008360">
    <property type="term" value="P:regulation of cell shape"/>
    <property type="evidence" value="ECO:0007669"/>
    <property type="project" value="UniProtKB-KW"/>
</dbReference>
<protein>
    <recommendedName>
        <fullName evidence="1">Lipid II isoglutaminyl synthase (glutamine-hydrolyzing) subunit MurT</fullName>
        <ecNumber evidence="1">6.3.5.13</ecNumber>
    </recommendedName>
</protein>
<dbReference type="PANTHER" id="PTHR23135">
    <property type="entry name" value="MUR LIGASE FAMILY MEMBER"/>
    <property type="match status" value="1"/>
</dbReference>
<evidence type="ECO:0000313" key="5">
    <source>
        <dbReference type="Proteomes" id="UP000031549"/>
    </source>
</evidence>
<dbReference type="GO" id="GO:0071555">
    <property type="term" value="P:cell wall organization"/>
    <property type="evidence" value="ECO:0007669"/>
    <property type="project" value="UniProtKB-KW"/>
</dbReference>
<feature type="domain" description="Mur ligase central" evidence="2">
    <location>
        <begin position="64"/>
        <end position="280"/>
    </location>
</feature>
<comment type="pathway">
    <text evidence="1">Cell wall biogenesis; peptidoglycan biosynthesis.</text>
</comment>
<feature type="domain" description="Lipid II isoglutaminyl synthase (glutamine-hydrolyzing) subunit MurT C-terminal" evidence="3">
    <location>
        <begin position="319"/>
        <end position="432"/>
    </location>
</feature>
<keyword evidence="1" id="KW-0067">ATP-binding</keyword>
<dbReference type="RefSeq" id="WP_039737327.1">
    <property type="nucleotide sequence ID" value="NZ_JTCM02000040.1"/>
</dbReference>
<reference evidence="4 5" key="1">
    <citation type="journal article" date="2015" name="Genome Announc.">
        <title>Draft Genome Sequence of Cyanobacterium Hassallia byssoidea Strain VB512170, Isolated from Monuments in India.</title>
        <authorList>
            <person name="Singh D."/>
            <person name="Chandrababunaidu M.M."/>
            <person name="Panda A."/>
            <person name="Sen D."/>
            <person name="Bhattacharyya S."/>
            <person name="Adhikary S.P."/>
            <person name="Tripathy S."/>
        </authorList>
    </citation>
    <scope>NUCLEOTIDE SEQUENCE [LARGE SCALE GENOMIC DNA]</scope>
    <source>
        <strain evidence="4 5">VB512170</strain>
    </source>
</reference>
<accession>A0A846HCF3</accession>
<dbReference type="SUPFAM" id="SSF53623">
    <property type="entry name" value="MurD-like peptide ligases, catalytic domain"/>
    <property type="match status" value="1"/>
</dbReference>
<keyword evidence="1" id="KW-0479">Metal-binding</keyword>
<feature type="binding site" evidence="1">
    <location>
        <position position="247"/>
    </location>
    <ligand>
        <name>Zn(2+)</name>
        <dbReference type="ChEBI" id="CHEBI:29105"/>
    </ligand>
</feature>
<comment type="similarity">
    <text evidence="1">Belongs to the MurCDEF family. MurT subfamily.</text>
</comment>
<dbReference type="InterPro" id="IPR013221">
    <property type="entry name" value="Mur_ligase_cen"/>
</dbReference>
<dbReference type="GO" id="GO:0008270">
    <property type="term" value="F:zinc ion binding"/>
    <property type="evidence" value="ECO:0007669"/>
    <property type="project" value="UniProtKB-UniRule"/>
</dbReference>
<dbReference type="GO" id="GO:0016881">
    <property type="term" value="F:acid-amino acid ligase activity"/>
    <property type="evidence" value="ECO:0007669"/>
    <property type="project" value="InterPro"/>
</dbReference>
<dbReference type="Pfam" id="PF08353">
    <property type="entry name" value="MurT_C"/>
    <property type="match status" value="1"/>
</dbReference>
<comment type="catalytic activity">
    <reaction evidence="1">
        <text>beta-D-GlcNAc-(1-&gt;4)-Mur2Ac(oyl-L-Ala-gamma-D-Glu-L-Lys-D-Ala-D-Ala)-di-trans,octa-cis-undecaprenyl diphosphate + L-glutamine + ATP + H2O = beta-D-GlcNAc-(1-&gt;4)-Mur2Ac(oyl-L-Ala-D-isoglutaminyl-L-Lys-D-Ala-D-Ala)-di-trans,octa-cis-undecaprenyl diphosphate + L-glutamate + ADP + phosphate + H(+)</text>
        <dbReference type="Rhea" id="RHEA:57928"/>
        <dbReference type="ChEBI" id="CHEBI:15377"/>
        <dbReference type="ChEBI" id="CHEBI:15378"/>
        <dbReference type="ChEBI" id="CHEBI:29985"/>
        <dbReference type="ChEBI" id="CHEBI:30616"/>
        <dbReference type="ChEBI" id="CHEBI:43474"/>
        <dbReference type="ChEBI" id="CHEBI:58359"/>
        <dbReference type="ChEBI" id="CHEBI:60033"/>
        <dbReference type="ChEBI" id="CHEBI:62233"/>
        <dbReference type="ChEBI" id="CHEBI:456216"/>
        <dbReference type="EC" id="6.3.5.13"/>
    </reaction>
</comment>